<evidence type="ECO:0000256" key="2">
    <source>
        <dbReference type="SAM" id="SignalP"/>
    </source>
</evidence>
<feature type="chain" id="PRO_5026003207" description="Secreted protein" evidence="2">
    <location>
        <begin position="27"/>
        <end position="193"/>
    </location>
</feature>
<keyword evidence="4" id="KW-1185">Reference proteome</keyword>
<name>A0A6G1IRL6_9PLEO</name>
<accession>A0A6G1IRL6</accession>
<evidence type="ECO:0000313" key="4">
    <source>
        <dbReference type="Proteomes" id="UP000799291"/>
    </source>
</evidence>
<evidence type="ECO:0000313" key="3">
    <source>
        <dbReference type="EMBL" id="KAF2680872.1"/>
    </source>
</evidence>
<proteinExistence type="predicted"/>
<evidence type="ECO:0000256" key="1">
    <source>
        <dbReference type="SAM" id="MobiDB-lite"/>
    </source>
</evidence>
<feature type="compositionally biased region" description="Polar residues" evidence="1">
    <location>
        <begin position="127"/>
        <end position="137"/>
    </location>
</feature>
<reference evidence="3" key="1">
    <citation type="journal article" date="2020" name="Stud. Mycol.">
        <title>101 Dothideomycetes genomes: a test case for predicting lifestyles and emergence of pathogens.</title>
        <authorList>
            <person name="Haridas S."/>
            <person name="Albert R."/>
            <person name="Binder M."/>
            <person name="Bloem J."/>
            <person name="Labutti K."/>
            <person name="Salamov A."/>
            <person name="Andreopoulos B."/>
            <person name="Baker S."/>
            <person name="Barry K."/>
            <person name="Bills G."/>
            <person name="Bluhm B."/>
            <person name="Cannon C."/>
            <person name="Castanera R."/>
            <person name="Culley D."/>
            <person name="Daum C."/>
            <person name="Ezra D."/>
            <person name="Gonzalez J."/>
            <person name="Henrissat B."/>
            <person name="Kuo A."/>
            <person name="Liang C."/>
            <person name="Lipzen A."/>
            <person name="Lutzoni F."/>
            <person name="Magnuson J."/>
            <person name="Mondo S."/>
            <person name="Nolan M."/>
            <person name="Ohm R."/>
            <person name="Pangilinan J."/>
            <person name="Park H.-J."/>
            <person name="Ramirez L."/>
            <person name="Alfaro M."/>
            <person name="Sun H."/>
            <person name="Tritt A."/>
            <person name="Yoshinaga Y."/>
            <person name="Zwiers L.-H."/>
            <person name="Turgeon B."/>
            <person name="Goodwin S."/>
            <person name="Spatafora J."/>
            <person name="Crous P."/>
            <person name="Grigoriev I."/>
        </authorList>
    </citation>
    <scope>NUCLEOTIDE SEQUENCE</scope>
    <source>
        <strain evidence="3">CBS 122367</strain>
    </source>
</reference>
<dbReference type="AlphaFoldDB" id="A0A6G1IRL6"/>
<dbReference type="EMBL" id="MU005594">
    <property type="protein sequence ID" value="KAF2680872.1"/>
    <property type="molecule type" value="Genomic_DNA"/>
</dbReference>
<feature type="region of interest" description="Disordered" evidence="1">
    <location>
        <begin position="116"/>
        <end position="138"/>
    </location>
</feature>
<dbReference type="Proteomes" id="UP000799291">
    <property type="component" value="Unassembled WGS sequence"/>
</dbReference>
<protein>
    <recommendedName>
        <fullName evidence="5">Secreted protein</fullName>
    </recommendedName>
</protein>
<evidence type="ECO:0008006" key="5">
    <source>
        <dbReference type="Google" id="ProtNLM"/>
    </source>
</evidence>
<organism evidence="3 4">
    <name type="scientific">Lentithecium fluviatile CBS 122367</name>
    <dbReference type="NCBI Taxonomy" id="1168545"/>
    <lineage>
        <taxon>Eukaryota</taxon>
        <taxon>Fungi</taxon>
        <taxon>Dikarya</taxon>
        <taxon>Ascomycota</taxon>
        <taxon>Pezizomycotina</taxon>
        <taxon>Dothideomycetes</taxon>
        <taxon>Pleosporomycetidae</taxon>
        <taxon>Pleosporales</taxon>
        <taxon>Massarineae</taxon>
        <taxon>Lentitheciaceae</taxon>
        <taxon>Lentithecium</taxon>
    </lineage>
</organism>
<feature type="signal peptide" evidence="2">
    <location>
        <begin position="1"/>
        <end position="26"/>
    </location>
</feature>
<sequence>MMQMWCASFCAWGLLGGPLILGGAAAGVVSDRVSSMALGGSQPSRGYRLEACMFGGCTVSQPCHPTVFKTACGSAARNASLSYDVAVSGRQSQHTSHISTPQPALAIHSSEYVRTNNKDSAKGSPPGITSLNTTTSDGRTHVRLLNTRRHIHRSQPHETIRQDTRGFTTTRPTCEILTRSPKPDNSTARHIRA</sequence>
<keyword evidence="2" id="KW-0732">Signal</keyword>
<gene>
    <name evidence="3" type="ORF">K458DRAFT_407016</name>
</gene>